<dbReference type="InterPro" id="IPR003838">
    <property type="entry name" value="ABC3_permease_C"/>
</dbReference>
<dbReference type="GO" id="GO:0005886">
    <property type="term" value="C:plasma membrane"/>
    <property type="evidence" value="ECO:0007669"/>
    <property type="project" value="UniProtKB-SubCell"/>
</dbReference>
<sequence>MRLVDVLLTALVQIRANKLRSFFTLLGIIVSVGFLVAVLAVIQGMNAYVKENIADAMVGSNAFQVRRTPINFALIEDEAWRRIQRRPKISRGDAEIVRAALPTAEAVGVTSGWPTPQSDVVWGDRTLGDVLIFGVTPEYQVVQDYRFARGEALAEPDVRGRRPLIVIGADVADKLFEGIDPVGRQVRIRGAQFTVVGVIAPKGRVLGQSFDGFVMMPITTFETLYGRRQTTSVAVKMRTADEVADGMARAREAMRLAHHLRPTVDDDFSVETADALVDFWKQLTRVLFSVIPAMVAIGIVVGGIVIMNIMLMTVRERTHEIGIRKSLGATRRDIARQFLAESTTLATLGGAIGAGSGWGLALLVALASPLPARVTTWSVVLALALGAVVGVLFGVYPAMRAARLDPIRAMRAE</sequence>
<feature type="transmembrane region" description="Helical" evidence="7">
    <location>
        <begin position="21"/>
        <end position="42"/>
    </location>
</feature>
<feature type="transmembrane region" description="Helical" evidence="7">
    <location>
        <begin position="286"/>
        <end position="311"/>
    </location>
</feature>
<accession>W0RET0</accession>
<dbReference type="HOGENOM" id="CLU_000604_8_0_0"/>
<dbReference type="Pfam" id="PF12704">
    <property type="entry name" value="MacB_PCD"/>
    <property type="match status" value="1"/>
</dbReference>
<dbReference type="EMBL" id="CP007128">
    <property type="protein sequence ID" value="AHG88952.1"/>
    <property type="molecule type" value="Genomic_DNA"/>
</dbReference>
<protein>
    <submittedName>
        <fullName evidence="10">MacB-like periplasmic core domain protein</fullName>
    </submittedName>
</protein>
<keyword evidence="11" id="KW-1185">Reference proteome</keyword>
<evidence type="ECO:0000259" key="9">
    <source>
        <dbReference type="Pfam" id="PF12704"/>
    </source>
</evidence>
<dbReference type="Pfam" id="PF02687">
    <property type="entry name" value="FtsX"/>
    <property type="match status" value="1"/>
</dbReference>
<keyword evidence="4 7" id="KW-1133">Transmembrane helix</keyword>
<dbReference type="InParanoid" id="W0RET0"/>
<evidence type="ECO:0000256" key="7">
    <source>
        <dbReference type="SAM" id="Phobius"/>
    </source>
</evidence>
<dbReference type="InterPro" id="IPR050250">
    <property type="entry name" value="Macrolide_Exporter_MacB"/>
</dbReference>
<gene>
    <name evidence="10" type="ORF">J421_1415</name>
</gene>
<dbReference type="STRING" id="861299.J421_1415"/>
<evidence type="ECO:0000256" key="6">
    <source>
        <dbReference type="ARBA" id="ARBA00038076"/>
    </source>
</evidence>
<keyword evidence="3 7" id="KW-0812">Transmembrane</keyword>
<evidence type="ECO:0000256" key="2">
    <source>
        <dbReference type="ARBA" id="ARBA00022475"/>
    </source>
</evidence>
<evidence type="ECO:0000313" key="11">
    <source>
        <dbReference type="Proteomes" id="UP000019151"/>
    </source>
</evidence>
<organism evidence="10 11">
    <name type="scientific">Gemmatirosa kalamazoonensis</name>
    <dbReference type="NCBI Taxonomy" id="861299"/>
    <lineage>
        <taxon>Bacteria</taxon>
        <taxon>Pseudomonadati</taxon>
        <taxon>Gemmatimonadota</taxon>
        <taxon>Gemmatimonadia</taxon>
        <taxon>Gemmatimonadales</taxon>
        <taxon>Gemmatimonadaceae</taxon>
        <taxon>Gemmatirosa</taxon>
    </lineage>
</organism>
<evidence type="ECO:0000256" key="3">
    <source>
        <dbReference type="ARBA" id="ARBA00022692"/>
    </source>
</evidence>
<dbReference type="AlphaFoldDB" id="W0RET0"/>
<feature type="domain" description="ABC3 transporter permease C-terminal" evidence="8">
    <location>
        <begin position="294"/>
        <end position="406"/>
    </location>
</feature>
<keyword evidence="2" id="KW-1003">Cell membrane</keyword>
<comment type="similarity">
    <text evidence="6">Belongs to the ABC-4 integral membrane protein family.</text>
</comment>
<name>W0RET0_9BACT</name>
<dbReference type="PANTHER" id="PTHR30572:SF4">
    <property type="entry name" value="ABC TRANSPORTER PERMEASE YTRF"/>
    <property type="match status" value="1"/>
</dbReference>
<feature type="transmembrane region" description="Helical" evidence="7">
    <location>
        <begin position="345"/>
        <end position="367"/>
    </location>
</feature>
<dbReference type="Proteomes" id="UP000019151">
    <property type="component" value="Chromosome"/>
</dbReference>
<evidence type="ECO:0000313" key="10">
    <source>
        <dbReference type="EMBL" id="AHG88952.1"/>
    </source>
</evidence>
<comment type="subcellular location">
    <subcellularLocation>
        <location evidence="1">Cell membrane</location>
        <topology evidence="1">Multi-pass membrane protein</topology>
    </subcellularLocation>
</comment>
<evidence type="ECO:0000256" key="4">
    <source>
        <dbReference type="ARBA" id="ARBA00022989"/>
    </source>
</evidence>
<evidence type="ECO:0000256" key="5">
    <source>
        <dbReference type="ARBA" id="ARBA00023136"/>
    </source>
</evidence>
<proteinExistence type="inferred from homology"/>
<keyword evidence="5 7" id="KW-0472">Membrane</keyword>
<dbReference type="KEGG" id="gba:J421_1415"/>
<dbReference type="PANTHER" id="PTHR30572">
    <property type="entry name" value="MEMBRANE COMPONENT OF TRANSPORTER-RELATED"/>
    <property type="match status" value="1"/>
</dbReference>
<dbReference type="eggNOG" id="COG0577">
    <property type="taxonomic scope" value="Bacteria"/>
</dbReference>
<dbReference type="InterPro" id="IPR025857">
    <property type="entry name" value="MacB_PCD"/>
</dbReference>
<dbReference type="OrthoDB" id="9770036at2"/>
<dbReference type="GO" id="GO:0022857">
    <property type="term" value="F:transmembrane transporter activity"/>
    <property type="evidence" value="ECO:0007669"/>
    <property type="project" value="TreeGrafter"/>
</dbReference>
<evidence type="ECO:0000256" key="1">
    <source>
        <dbReference type="ARBA" id="ARBA00004651"/>
    </source>
</evidence>
<evidence type="ECO:0000259" key="8">
    <source>
        <dbReference type="Pfam" id="PF02687"/>
    </source>
</evidence>
<dbReference type="RefSeq" id="WP_025410473.1">
    <property type="nucleotide sequence ID" value="NZ_CP007128.1"/>
</dbReference>
<reference evidence="10 11" key="1">
    <citation type="journal article" date="2014" name="Genome Announc.">
        <title>Genome Sequence and Methylome of Soil Bacterium Gemmatirosa kalamazoonensis KBS708T, a Member of the Rarely Cultivated Gemmatimonadetes Phylum.</title>
        <authorList>
            <person name="Debruyn J.M."/>
            <person name="Radosevich M."/>
            <person name="Wommack K.E."/>
            <person name="Polson S.W."/>
            <person name="Hauser L.J."/>
            <person name="Fawaz M.N."/>
            <person name="Korlach J."/>
            <person name="Tsai Y.C."/>
        </authorList>
    </citation>
    <scope>NUCLEOTIDE SEQUENCE [LARGE SCALE GENOMIC DNA]</scope>
    <source>
        <strain evidence="10 11">KBS708</strain>
    </source>
</reference>
<dbReference type="PATRIC" id="fig|861299.3.peg.1438"/>
<feature type="domain" description="MacB-like periplasmic core" evidence="9">
    <location>
        <begin position="21"/>
        <end position="251"/>
    </location>
</feature>
<feature type="transmembrane region" description="Helical" evidence="7">
    <location>
        <begin position="379"/>
        <end position="399"/>
    </location>
</feature>